<comment type="caution">
    <text evidence="1">The sequence shown here is derived from an EMBL/GenBank/DDBJ whole genome shotgun (WGS) entry which is preliminary data.</text>
</comment>
<dbReference type="RefSeq" id="WP_344111691.1">
    <property type="nucleotide sequence ID" value="NZ_BAAANE010000004.1"/>
</dbReference>
<name>A0ABN2FA34_9ACTN</name>
<reference evidence="1 2" key="1">
    <citation type="journal article" date="2019" name="Int. J. Syst. Evol. Microbiol.">
        <title>The Global Catalogue of Microorganisms (GCM) 10K type strain sequencing project: providing services to taxonomists for standard genome sequencing and annotation.</title>
        <authorList>
            <consortium name="The Broad Institute Genomics Platform"/>
            <consortium name="The Broad Institute Genome Sequencing Center for Infectious Disease"/>
            <person name="Wu L."/>
            <person name="Ma J."/>
        </authorList>
    </citation>
    <scope>NUCLEOTIDE SEQUENCE [LARGE SCALE GENOMIC DNA]</scope>
    <source>
        <strain evidence="1 2">JCM 14306</strain>
    </source>
</reference>
<evidence type="ECO:0000313" key="2">
    <source>
        <dbReference type="Proteomes" id="UP001501319"/>
    </source>
</evidence>
<gene>
    <name evidence="1" type="ORF">GCM10009744_28210</name>
</gene>
<proteinExistence type="predicted"/>
<organism evidence="1 2">
    <name type="scientific">Kribbella alba</name>
    <dbReference type="NCBI Taxonomy" id="190197"/>
    <lineage>
        <taxon>Bacteria</taxon>
        <taxon>Bacillati</taxon>
        <taxon>Actinomycetota</taxon>
        <taxon>Actinomycetes</taxon>
        <taxon>Propionibacteriales</taxon>
        <taxon>Kribbellaceae</taxon>
        <taxon>Kribbella</taxon>
    </lineage>
</organism>
<evidence type="ECO:0000313" key="1">
    <source>
        <dbReference type="EMBL" id="GAA1637343.1"/>
    </source>
</evidence>
<protein>
    <submittedName>
        <fullName evidence="1">Uncharacterized protein</fullName>
    </submittedName>
</protein>
<sequence length="77" mass="8447">MLEAIARLNAACLRLPFSQYGLCGAMPDQLLSAMDRAYRAELVKAMKAAGDEARLEPREFAAFRDPSRTSGGRKARS</sequence>
<accession>A0ABN2FA34</accession>
<dbReference type="Proteomes" id="UP001501319">
    <property type="component" value="Unassembled WGS sequence"/>
</dbReference>
<keyword evidence="2" id="KW-1185">Reference proteome</keyword>
<dbReference type="EMBL" id="BAAANE010000004">
    <property type="protein sequence ID" value="GAA1637343.1"/>
    <property type="molecule type" value="Genomic_DNA"/>
</dbReference>